<comment type="caution">
    <text evidence="3">The sequence shown here is derived from an EMBL/GenBank/DDBJ whole genome shotgun (WGS) entry which is preliminary data.</text>
</comment>
<dbReference type="Proteomes" id="UP000600565">
    <property type="component" value="Unassembled WGS sequence"/>
</dbReference>
<feature type="domain" description="Glycosyl transferase family 1" evidence="1">
    <location>
        <begin position="209"/>
        <end position="378"/>
    </location>
</feature>
<proteinExistence type="predicted"/>
<evidence type="ECO:0000259" key="1">
    <source>
        <dbReference type="Pfam" id="PF00534"/>
    </source>
</evidence>
<evidence type="ECO:0000313" key="4">
    <source>
        <dbReference type="Proteomes" id="UP000600565"/>
    </source>
</evidence>
<evidence type="ECO:0000259" key="2">
    <source>
        <dbReference type="Pfam" id="PF13439"/>
    </source>
</evidence>
<dbReference type="InterPro" id="IPR050194">
    <property type="entry name" value="Glycosyltransferase_grp1"/>
</dbReference>
<sequence length="403" mass="45688">MKQKILFISDHGDPLIPLGSKQAGGQNNYVKHLALQLDELGYSVDIVTHWSNEQKPAVEQLGERSKVYRFAGGQKGFVDKQQMFALLPSIYEEMTETLDISSYDVVHTHYWLSGVLAYYLQKEYSFYWCHTNHSLAIAKEQGTGFNDQKRKHFEKIIMQKADVVLATTPNEKKQIEVFTKHVSEVSVVPVGVSPVYLAASEDTQQFTFPYYFYAGRLETSKGIFDLLNAYRHMLKKNDIPDNVKLLIAGGSPESVDLKNFSPKDEKLKEAIKGMEDRVLFLGPKTEKQLKSLYGGALVTIMPSHYESFGMVAAEAQACGCPVIATHVGGLKDVVKSGVTGFHIPKANMQKLSESMVYFLKNSQQILKMRRDAKEYAKREFNWTLITRKVKELYERKNAYVSLP</sequence>
<dbReference type="Pfam" id="PF00534">
    <property type="entry name" value="Glycos_transf_1"/>
    <property type="match status" value="1"/>
</dbReference>
<dbReference type="PANTHER" id="PTHR45947">
    <property type="entry name" value="SULFOQUINOVOSYL TRANSFERASE SQD2"/>
    <property type="match status" value="1"/>
</dbReference>
<organism evidence="3 4">
    <name type="scientific">Solibacillus merdavium</name>
    <dbReference type="NCBI Taxonomy" id="2762218"/>
    <lineage>
        <taxon>Bacteria</taxon>
        <taxon>Bacillati</taxon>
        <taxon>Bacillota</taxon>
        <taxon>Bacilli</taxon>
        <taxon>Bacillales</taxon>
        <taxon>Caryophanaceae</taxon>
        <taxon>Solibacillus</taxon>
    </lineage>
</organism>
<keyword evidence="4" id="KW-1185">Reference proteome</keyword>
<protein>
    <submittedName>
        <fullName evidence="3">Glycosyltransferase</fullName>
    </submittedName>
</protein>
<name>A0ABR8XNU3_9BACL</name>
<dbReference type="RefSeq" id="WP_191704139.1">
    <property type="nucleotide sequence ID" value="NZ_JACSPW010000009.1"/>
</dbReference>
<dbReference type="EMBL" id="JACSPW010000009">
    <property type="protein sequence ID" value="MBD8033612.1"/>
    <property type="molecule type" value="Genomic_DNA"/>
</dbReference>
<gene>
    <name evidence="3" type="ORF">H9632_11060</name>
</gene>
<dbReference type="InterPro" id="IPR028098">
    <property type="entry name" value="Glyco_trans_4-like_N"/>
</dbReference>
<reference evidence="3 4" key="1">
    <citation type="submission" date="2020-08" db="EMBL/GenBank/DDBJ databases">
        <title>A Genomic Blueprint of the Chicken Gut Microbiome.</title>
        <authorList>
            <person name="Gilroy R."/>
            <person name="Ravi A."/>
            <person name="Getino M."/>
            <person name="Pursley I."/>
            <person name="Horton D.L."/>
            <person name="Alikhan N.-F."/>
            <person name="Baker D."/>
            <person name="Gharbi K."/>
            <person name="Hall N."/>
            <person name="Watson M."/>
            <person name="Adriaenssens E.M."/>
            <person name="Foster-Nyarko E."/>
            <person name="Jarju S."/>
            <person name="Secka A."/>
            <person name="Antonio M."/>
            <person name="Oren A."/>
            <person name="Chaudhuri R."/>
            <person name="La Ragione R.M."/>
            <person name="Hildebrand F."/>
            <person name="Pallen M.J."/>
        </authorList>
    </citation>
    <scope>NUCLEOTIDE SEQUENCE [LARGE SCALE GENOMIC DNA]</scope>
    <source>
        <strain evidence="3 4">Sa1YVA6</strain>
    </source>
</reference>
<accession>A0ABR8XNU3</accession>
<feature type="domain" description="Glycosyltransferase subfamily 4-like N-terminal" evidence="2">
    <location>
        <begin position="24"/>
        <end position="193"/>
    </location>
</feature>
<dbReference type="SUPFAM" id="SSF53756">
    <property type="entry name" value="UDP-Glycosyltransferase/glycogen phosphorylase"/>
    <property type="match status" value="1"/>
</dbReference>
<dbReference type="PANTHER" id="PTHR45947:SF3">
    <property type="entry name" value="SULFOQUINOVOSYL TRANSFERASE SQD2"/>
    <property type="match status" value="1"/>
</dbReference>
<evidence type="ECO:0000313" key="3">
    <source>
        <dbReference type="EMBL" id="MBD8033612.1"/>
    </source>
</evidence>
<dbReference type="Pfam" id="PF13439">
    <property type="entry name" value="Glyco_transf_4"/>
    <property type="match status" value="1"/>
</dbReference>
<dbReference type="InterPro" id="IPR001296">
    <property type="entry name" value="Glyco_trans_1"/>
</dbReference>
<dbReference type="Gene3D" id="3.40.50.2000">
    <property type="entry name" value="Glycogen Phosphorylase B"/>
    <property type="match status" value="2"/>
</dbReference>